<protein>
    <submittedName>
        <fullName evidence="1">Methyl-CpG DNA binding domain-containing protein</fullName>
    </submittedName>
</protein>
<proteinExistence type="predicted"/>
<accession>A0ACB7V7B7</accession>
<organism evidence="1 2">
    <name type="scientific">Dioscorea alata</name>
    <name type="common">Purple yam</name>
    <dbReference type="NCBI Taxonomy" id="55571"/>
    <lineage>
        <taxon>Eukaryota</taxon>
        <taxon>Viridiplantae</taxon>
        <taxon>Streptophyta</taxon>
        <taxon>Embryophyta</taxon>
        <taxon>Tracheophyta</taxon>
        <taxon>Spermatophyta</taxon>
        <taxon>Magnoliopsida</taxon>
        <taxon>Liliopsida</taxon>
        <taxon>Dioscoreales</taxon>
        <taxon>Dioscoreaceae</taxon>
        <taxon>Dioscorea</taxon>
    </lineage>
</organism>
<evidence type="ECO:0000313" key="1">
    <source>
        <dbReference type="EMBL" id="KAH7669462.1"/>
    </source>
</evidence>
<comment type="caution">
    <text evidence="1">The sequence shown here is derived from an EMBL/GenBank/DDBJ whole genome shotgun (WGS) entry which is preliminary data.</text>
</comment>
<gene>
    <name evidence="1" type="ORF">IHE45_11G079400</name>
</gene>
<dbReference type="EMBL" id="CM037021">
    <property type="protein sequence ID" value="KAH7669462.1"/>
    <property type="molecule type" value="Genomic_DNA"/>
</dbReference>
<sequence length="511" mass="56360">MSGEKPPEWLPDGWIMEVRQTRTGSMYRCYFDPSTGSKFYSGKEAQRHLKDGKQCSAKSSQKRSQNTNLDNVIAQFEHSPDGLPRGWIKETKFRKSTKQRSGMRKDPYYTEPVTGYVFRSLKDCVRYIDTGKISKHAFLPKNQQKSNTSSSDMESFAPNSDEEMAEVVEELPGGSKSPSPQDRSAQCQNASDSAFTTQSTVVQETKTRTGSEEVVQSVTGEWSESVNPPSDEPLMQSHGTQQEPSVNEQLELLSITPKSTVKSSKRSRRKSEVEQLLETQTNIEDLNKFGRGNSRLPVTESNCVKMELEPSAEKSSLLEDTHSLSVNQESSKGAMKHGSSGAKAHKSITGPRRTSKRLAILNSPQKPDLQTSDIPQQIIHSLSKKAKEVAPQTEPVLVIPDAETAEQPANLDKILATPFRGPLVDIMACPCIEFAVRTLTNDLPEFDGSLDEYVQSQLMLLPSSHPGSSVSTAPDAQDGLIPIAAVVTKIKQDEKPCSADKMTKKVARRPG</sequence>
<reference evidence="2" key="1">
    <citation type="journal article" date="2022" name="Nat. Commun.">
        <title>Chromosome evolution and the genetic basis of agronomically important traits in greater yam.</title>
        <authorList>
            <person name="Bredeson J.V."/>
            <person name="Lyons J.B."/>
            <person name="Oniyinde I.O."/>
            <person name="Okereke N.R."/>
            <person name="Kolade O."/>
            <person name="Nnabue I."/>
            <person name="Nwadili C.O."/>
            <person name="Hribova E."/>
            <person name="Parker M."/>
            <person name="Nwogha J."/>
            <person name="Shu S."/>
            <person name="Carlson J."/>
            <person name="Kariba R."/>
            <person name="Muthemba S."/>
            <person name="Knop K."/>
            <person name="Barton G.J."/>
            <person name="Sherwood A.V."/>
            <person name="Lopez-Montes A."/>
            <person name="Asiedu R."/>
            <person name="Jamnadass R."/>
            <person name="Muchugi A."/>
            <person name="Goodstein D."/>
            <person name="Egesi C.N."/>
            <person name="Featherston J."/>
            <person name="Asfaw A."/>
            <person name="Simpson G.G."/>
            <person name="Dolezel J."/>
            <person name="Hendre P.S."/>
            <person name="Van Deynze A."/>
            <person name="Kumar P.L."/>
            <person name="Obidiegwu J.E."/>
            <person name="Bhattacharjee R."/>
            <person name="Rokhsar D.S."/>
        </authorList>
    </citation>
    <scope>NUCLEOTIDE SEQUENCE [LARGE SCALE GENOMIC DNA]</scope>
    <source>
        <strain evidence="2">cv. TDa95/00328</strain>
    </source>
</reference>
<keyword evidence="2" id="KW-1185">Reference proteome</keyword>
<dbReference type="Proteomes" id="UP000827976">
    <property type="component" value="Chromosome 11"/>
</dbReference>
<name>A0ACB7V7B7_DIOAL</name>
<evidence type="ECO:0000313" key="2">
    <source>
        <dbReference type="Proteomes" id="UP000827976"/>
    </source>
</evidence>